<dbReference type="AlphaFoldDB" id="X1J5L8"/>
<comment type="caution">
    <text evidence="1">The sequence shown here is derived from an EMBL/GenBank/DDBJ whole genome shotgun (WGS) entry which is preliminary data.</text>
</comment>
<name>X1J5L8_9ZZZZ</name>
<reference evidence="1" key="1">
    <citation type="journal article" date="2014" name="Front. Microbiol.">
        <title>High frequency of phylogenetically diverse reductive dehalogenase-homologous genes in deep subseafloor sedimentary metagenomes.</title>
        <authorList>
            <person name="Kawai M."/>
            <person name="Futagami T."/>
            <person name="Toyoda A."/>
            <person name="Takaki Y."/>
            <person name="Nishi S."/>
            <person name="Hori S."/>
            <person name="Arai W."/>
            <person name="Tsubouchi T."/>
            <person name="Morono Y."/>
            <person name="Uchiyama I."/>
            <person name="Ito T."/>
            <person name="Fujiyama A."/>
            <person name="Inagaki F."/>
            <person name="Takami H."/>
        </authorList>
    </citation>
    <scope>NUCLEOTIDE SEQUENCE</scope>
    <source>
        <strain evidence="1">Expedition CK06-06</strain>
    </source>
</reference>
<evidence type="ECO:0000313" key="1">
    <source>
        <dbReference type="EMBL" id="GAH73634.1"/>
    </source>
</evidence>
<dbReference type="EMBL" id="BARU01030017">
    <property type="protein sequence ID" value="GAH73634.1"/>
    <property type="molecule type" value="Genomic_DNA"/>
</dbReference>
<organism evidence="1">
    <name type="scientific">marine sediment metagenome</name>
    <dbReference type="NCBI Taxonomy" id="412755"/>
    <lineage>
        <taxon>unclassified sequences</taxon>
        <taxon>metagenomes</taxon>
        <taxon>ecological metagenomes</taxon>
    </lineage>
</organism>
<accession>X1J5L8</accession>
<gene>
    <name evidence="1" type="ORF">S03H2_47682</name>
</gene>
<protein>
    <submittedName>
        <fullName evidence="1">Uncharacterized protein</fullName>
    </submittedName>
</protein>
<proteinExistence type="predicted"/>
<sequence length="42" mass="4639">DEMGINPTQMTEYALVTPEDFTIYDGDDIMILCGLVQGGCRI</sequence>
<feature type="non-terminal residue" evidence="1">
    <location>
        <position position="1"/>
    </location>
</feature>